<dbReference type="Gene3D" id="2.40.70.10">
    <property type="entry name" value="Acid Proteases"/>
    <property type="match status" value="1"/>
</dbReference>
<dbReference type="PROSITE" id="PS00141">
    <property type="entry name" value="ASP_PROTEASE"/>
    <property type="match status" value="1"/>
</dbReference>
<dbReference type="OrthoDB" id="7595324at2"/>
<dbReference type="RefSeq" id="WP_115549635.1">
    <property type="nucleotide sequence ID" value="NZ_QRGP01000002.1"/>
</dbReference>
<evidence type="ECO:0000313" key="4">
    <source>
        <dbReference type="Proteomes" id="UP000263833"/>
    </source>
</evidence>
<feature type="domain" description="Peptidase A2" evidence="2">
    <location>
        <begin position="77"/>
        <end position="156"/>
    </location>
</feature>
<evidence type="ECO:0000256" key="1">
    <source>
        <dbReference type="ARBA" id="ARBA00022801"/>
    </source>
</evidence>
<dbReference type="CDD" id="cd05483">
    <property type="entry name" value="retropepsin_like_bacteria"/>
    <property type="match status" value="1"/>
</dbReference>
<dbReference type="Pfam" id="PF13975">
    <property type="entry name" value="gag-asp_proteas"/>
    <property type="match status" value="1"/>
</dbReference>
<gene>
    <name evidence="3" type="ORF">DXH95_11215</name>
</gene>
<keyword evidence="4" id="KW-1185">Reference proteome</keyword>
<organism evidence="3 4">
    <name type="scientific">Sphingorhabdus pulchriflava</name>
    <dbReference type="NCBI Taxonomy" id="2292257"/>
    <lineage>
        <taxon>Bacteria</taxon>
        <taxon>Pseudomonadati</taxon>
        <taxon>Pseudomonadota</taxon>
        <taxon>Alphaproteobacteria</taxon>
        <taxon>Sphingomonadales</taxon>
        <taxon>Sphingomonadaceae</taxon>
        <taxon>Sphingorhabdus</taxon>
    </lineage>
</organism>
<name>A0A371B4P4_9SPHN</name>
<dbReference type="InterPro" id="IPR001969">
    <property type="entry name" value="Aspartic_peptidase_AS"/>
</dbReference>
<dbReference type="Proteomes" id="UP000263833">
    <property type="component" value="Unassembled WGS sequence"/>
</dbReference>
<dbReference type="AlphaFoldDB" id="A0A371B4P4"/>
<evidence type="ECO:0000313" key="3">
    <source>
        <dbReference type="EMBL" id="RDV02530.1"/>
    </source>
</evidence>
<accession>A0A371B4P4</accession>
<dbReference type="PROSITE" id="PS50175">
    <property type="entry name" value="ASP_PROT_RETROV"/>
    <property type="match status" value="1"/>
</dbReference>
<protein>
    <submittedName>
        <fullName evidence="3">TIGR02281 family clan AA aspartic protease</fullName>
        <ecNumber evidence="3">3.4.23.-</ecNumber>
    </submittedName>
</protein>
<dbReference type="InterPro" id="IPR021109">
    <property type="entry name" value="Peptidase_aspartic_dom_sf"/>
</dbReference>
<keyword evidence="3" id="KW-0645">Protease</keyword>
<dbReference type="GO" id="GO:0004190">
    <property type="term" value="F:aspartic-type endopeptidase activity"/>
    <property type="evidence" value="ECO:0007669"/>
    <property type="project" value="InterPro"/>
</dbReference>
<sequence>MWKLLAPVVVLAVAIGWSFPRDLVLPAAEPADKAHHYVIEGKPDTRNVGSGSFDAVELERETDGHFYAAADVDGTPIRLMVDTGASMIALSAADARKLGFDWSASELQHVGRGVNGDVLGKPVKLDSVTVGDLQADNVEAVIIPEGLDVSLLGQSFLSRVDNVQIEGDRMTLN</sequence>
<dbReference type="InterPro" id="IPR001995">
    <property type="entry name" value="Peptidase_A2_cat"/>
</dbReference>
<dbReference type="EC" id="3.4.23.-" evidence="3"/>
<dbReference type="InterPro" id="IPR034122">
    <property type="entry name" value="Retropepsin-like_bacterial"/>
</dbReference>
<evidence type="ECO:0000259" key="2">
    <source>
        <dbReference type="PROSITE" id="PS50175"/>
    </source>
</evidence>
<dbReference type="InterPro" id="IPR011969">
    <property type="entry name" value="Clan_AA_Asp_peptidase_C"/>
</dbReference>
<proteinExistence type="predicted"/>
<dbReference type="NCBIfam" id="TIGR02281">
    <property type="entry name" value="clan_AA_DTGA"/>
    <property type="match status" value="1"/>
</dbReference>
<comment type="caution">
    <text evidence="3">The sequence shown here is derived from an EMBL/GenBank/DDBJ whole genome shotgun (WGS) entry which is preliminary data.</text>
</comment>
<dbReference type="SUPFAM" id="SSF50630">
    <property type="entry name" value="Acid proteases"/>
    <property type="match status" value="1"/>
</dbReference>
<dbReference type="GO" id="GO:0006508">
    <property type="term" value="P:proteolysis"/>
    <property type="evidence" value="ECO:0007669"/>
    <property type="project" value="UniProtKB-KW"/>
</dbReference>
<reference evidence="4" key="1">
    <citation type="submission" date="2018-08" db="EMBL/GenBank/DDBJ databases">
        <authorList>
            <person name="Kim S.-J."/>
            <person name="Jung G.-Y."/>
        </authorList>
    </citation>
    <scope>NUCLEOTIDE SEQUENCE [LARGE SCALE GENOMIC DNA]</scope>
    <source>
        <strain evidence="4">GY_G</strain>
    </source>
</reference>
<keyword evidence="1 3" id="KW-0378">Hydrolase</keyword>
<dbReference type="EMBL" id="QRGP01000002">
    <property type="protein sequence ID" value="RDV02530.1"/>
    <property type="molecule type" value="Genomic_DNA"/>
</dbReference>